<evidence type="ECO:0000313" key="2">
    <source>
        <dbReference type="EMBL" id="CAY47850.1"/>
    </source>
</evidence>
<protein>
    <submittedName>
        <fullName evidence="2">Uncharacterized protein</fullName>
    </submittedName>
</protein>
<accession>C3K6I7</accession>
<dbReference type="HOGENOM" id="CLU_2685008_0_0_6"/>
<sequence length="74" mass="8108">MAALLGLWSPNAWHPPEKHGSLFTFDELDEQAPKSNVPAIIMALARFEIMFSVPCGLEARACSGQVFPDTDYGN</sequence>
<reference evidence="1" key="2">
    <citation type="submission" date="2023-10" db="EMBL/GenBank/DDBJ databases">
        <authorList>
            <person name="Fortmann-Grote C."/>
        </authorList>
    </citation>
    <scope>NUCLEOTIDE SEQUENCE</scope>
    <source>
        <strain evidence="1">SBW25</strain>
    </source>
</reference>
<organism evidence="2">
    <name type="scientific">Pseudomonas fluorescens (strain SBW25)</name>
    <dbReference type="NCBI Taxonomy" id="216595"/>
    <lineage>
        <taxon>Bacteria</taxon>
        <taxon>Pseudomonadati</taxon>
        <taxon>Pseudomonadota</taxon>
        <taxon>Gammaproteobacteria</taxon>
        <taxon>Pseudomonadales</taxon>
        <taxon>Pseudomonadaceae</taxon>
        <taxon>Pseudomonas</taxon>
    </lineage>
</organism>
<evidence type="ECO:0000313" key="1">
    <source>
        <dbReference type="EMBL" id="CAI2795885.1"/>
    </source>
</evidence>
<reference evidence="2" key="1">
    <citation type="journal article" date="2009" name="Genome Biol.">
        <title>Genomic and genetic analyses of diversity and plant interactions of Pseudomonas fluorescens.</title>
        <authorList>
            <person name="Silby M.W."/>
            <person name="Cerdeno-Tarraga A.M."/>
            <person name="Vernikos G.S."/>
            <person name="Giddens S.R."/>
            <person name="Jackson R.W."/>
            <person name="Preston G.M."/>
            <person name="Zhang X.X."/>
            <person name="Moon C.D."/>
            <person name="Gehrig S.M."/>
            <person name="Godfrey S.A."/>
            <person name="Knight C.G."/>
            <person name="Malone J.G."/>
            <person name="Robinson Z."/>
            <person name="Spiers A.J."/>
            <person name="Harris S."/>
            <person name="Challis G.L."/>
            <person name="Yaxley A.M."/>
            <person name="Harris D."/>
            <person name="Seeger K."/>
            <person name="Murphy L."/>
            <person name="Rutter S."/>
            <person name="Squares R."/>
            <person name="Quail M.A."/>
            <person name="Saunders E."/>
            <person name="Mavromatis K."/>
            <person name="Brettin T.S."/>
            <person name="Bentley S.D."/>
            <person name="Hothersall J."/>
            <person name="Stephens E."/>
            <person name="Thomas C.M."/>
            <person name="Parkhill J."/>
            <person name="Levy S.B."/>
            <person name="Rainey P.B."/>
            <person name="Thomson N.R."/>
        </authorList>
    </citation>
    <scope>NUCLEOTIDE SEQUENCE [LARGE SCALE GENOMIC DNA]</scope>
    <source>
        <strain evidence="2">SBW25</strain>
    </source>
</reference>
<gene>
    <name evidence="2" type="ordered locus">PFLU_1600</name>
</gene>
<dbReference type="EMBL" id="AM181176">
    <property type="protein sequence ID" value="CAY47850.1"/>
    <property type="molecule type" value="Genomic_DNA"/>
</dbReference>
<proteinExistence type="predicted"/>
<dbReference type="Proteomes" id="UP001152918">
    <property type="component" value="Chromosome"/>
</dbReference>
<dbReference type="EMBL" id="OV986001">
    <property type="protein sequence ID" value="CAI2795885.1"/>
    <property type="molecule type" value="Genomic_DNA"/>
</dbReference>
<dbReference type="KEGG" id="pfs:PFLU_1600"/>
<dbReference type="AlphaFoldDB" id="C3K6I7"/>
<name>C3K6I7_PSEFS</name>